<feature type="domain" description="J" evidence="2">
    <location>
        <begin position="19"/>
        <end position="89"/>
    </location>
</feature>
<dbReference type="InterPro" id="IPR036869">
    <property type="entry name" value="J_dom_sf"/>
</dbReference>
<sequence length="340" mass="38090">MDSDPINQFFPDGEDVENLLYTTLNLEPTASSADITKAYRRLALVHHPDKHSSASDEKKQAEALKFQQVGYAYAVLKDETRRKRYDTTGRTNEGDFLTQGEEMGWEAYFAEVFDVVDRASLDEMKKSYQESSEERTDLLEAYRSSSGSLPTIMDHIPHSTFVDEARFISLINQAIKKGDIERTDLWVSSSGDKKASRQRKKEAEKEASEAEQHAKDIGVWDEFYGSGERKEKDNKGKAKRKASTTSGNNEEESSDLDALRALILKKNANRANDLIASLEAKYAPGGSADKAKKAKKGSKGKKEEIDEAEEEEEQTEQAQSRPTKRARAGTVSSKNKGRKT</sequence>
<dbReference type="EMBL" id="LN483157">
    <property type="protein sequence ID" value="CED83956.1"/>
    <property type="molecule type" value="Genomic_DNA"/>
</dbReference>
<dbReference type="PANTHER" id="PTHR44144">
    <property type="entry name" value="DNAJ HOMOLOG SUBFAMILY C MEMBER 9"/>
    <property type="match status" value="1"/>
</dbReference>
<dbReference type="PROSITE" id="PS50076">
    <property type="entry name" value="DNAJ_2"/>
    <property type="match status" value="1"/>
</dbReference>
<proteinExistence type="predicted"/>
<name>A0A0F7SRC8_PHARH</name>
<dbReference type="GO" id="GO:0031072">
    <property type="term" value="F:heat shock protein binding"/>
    <property type="evidence" value="ECO:0007669"/>
    <property type="project" value="TreeGrafter"/>
</dbReference>
<dbReference type="PRINTS" id="PR00625">
    <property type="entry name" value="JDOMAIN"/>
</dbReference>
<reference evidence="3" key="1">
    <citation type="submission" date="2014-08" db="EMBL/GenBank/DDBJ databases">
        <authorList>
            <person name="Sharma Rahul"/>
            <person name="Thines Marco"/>
        </authorList>
    </citation>
    <scope>NUCLEOTIDE SEQUENCE</scope>
</reference>
<dbReference type="Gene3D" id="1.10.287.110">
    <property type="entry name" value="DnaJ domain"/>
    <property type="match status" value="1"/>
</dbReference>
<dbReference type="GO" id="GO:0005737">
    <property type="term" value="C:cytoplasm"/>
    <property type="evidence" value="ECO:0007669"/>
    <property type="project" value="TreeGrafter"/>
</dbReference>
<protein>
    <submittedName>
        <fullName evidence="3">Molecular chaperone (DnaJ superfamily)</fullName>
    </submittedName>
</protein>
<dbReference type="AlphaFoldDB" id="A0A0F7SRC8"/>
<dbReference type="PANTHER" id="PTHR44144:SF1">
    <property type="entry name" value="DNAJ HOMOLOG SUBFAMILY C MEMBER 9"/>
    <property type="match status" value="1"/>
</dbReference>
<organism evidence="3">
    <name type="scientific">Phaffia rhodozyma</name>
    <name type="common">Yeast</name>
    <name type="synonym">Xanthophyllomyces dendrorhous</name>
    <dbReference type="NCBI Taxonomy" id="264483"/>
    <lineage>
        <taxon>Eukaryota</taxon>
        <taxon>Fungi</taxon>
        <taxon>Dikarya</taxon>
        <taxon>Basidiomycota</taxon>
        <taxon>Agaricomycotina</taxon>
        <taxon>Tremellomycetes</taxon>
        <taxon>Cystofilobasidiales</taxon>
        <taxon>Mrakiaceae</taxon>
        <taxon>Phaffia</taxon>
    </lineage>
</organism>
<feature type="compositionally biased region" description="Acidic residues" evidence="1">
    <location>
        <begin position="305"/>
        <end position="315"/>
    </location>
</feature>
<dbReference type="InterPro" id="IPR001623">
    <property type="entry name" value="DnaJ_domain"/>
</dbReference>
<dbReference type="PROSITE" id="PS00636">
    <property type="entry name" value="DNAJ_1"/>
    <property type="match status" value="1"/>
</dbReference>
<feature type="compositionally biased region" description="Basic and acidic residues" evidence="1">
    <location>
        <begin position="227"/>
        <end position="236"/>
    </location>
</feature>
<accession>A0A0F7SRC8</accession>
<dbReference type="InterPro" id="IPR052594">
    <property type="entry name" value="J_domain-containing_protein"/>
</dbReference>
<dbReference type="InterPro" id="IPR018253">
    <property type="entry name" value="DnaJ_domain_CS"/>
</dbReference>
<evidence type="ECO:0000259" key="2">
    <source>
        <dbReference type="PROSITE" id="PS50076"/>
    </source>
</evidence>
<dbReference type="SUPFAM" id="SSF46565">
    <property type="entry name" value="Chaperone J-domain"/>
    <property type="match status" value="1"/>
</dbReference>
<feature type="compositionally biased region" description="Basic and acidic residues" evidence="1">
    <location>
        <begin position="191"/>
        <end position="218"/>
    </location>
</feature>
<feature type="region of interest" description="Disordered" evidence="1">
    <location>
        <begin position="279"/>
        <end position="340"/>
    </location>
</feature>
<dbReference type="InterPro" id="IPR056453">
    <property type="entry name" value="HTH_DNAJC9"/>
</dbReference>
<dbReference type="SMART" id="SM00271">
    <property type="entry name" value="DnaJ"/>
    <property type="match status" value="1"/>
</dbReference>
<feature type="region of interest" description="Disordered" evidence="1">
    <location>
        <begin position="187"/>
        <end position="256"/>
    </location>
</feature>
<evidence type="ECO:0000313" key="3">
    <source>
        <dbReference type="EMBL" id="CED83956.1"/>
    </source>
</evidence>
<dbReference type="GO" id="GO:0005634">
    <property type="term" value="C:nucleus"/>
    <property type="evidence" value="ECO:0007669"/>
    <property type="project" value="TreeGrafter"/>
</dbReference>
<evidence type="ECO:0000256" key="1">
    <source>
        <dbReference type="SAM" id="MobiDB-lite"/>
    </source>
</evidence>
<dbReference type="Pfam" id="PF23302">
    <property type="entry name" value="HTH_DNAJC9"/>
    <property type="match status" value="1"/>
</dbReference>
<dbReference type="Pfam" id="PF00226">
    <property type="entry name" value="DnaJ"/>
    <property type="match status" value="1"/>
</dbReference>
<dbReference type="CDD" id="cd06257">
    <property type="entry name" value="DnaJ"/>
    <property type="match status" value="1"/>
</dbReference>